<dbReference type="GO" id="GO:0004771">
    <property type="term" value="F:sterol ester esterase activity"/>
    <property type="evidence" value="ECO:0007669"/>
    <property type="project" value="TreeGrafter"/>
</dbReference>
<gene>
    <name evidence="2" type="ORF">WHR41_00720</name>
</gene>
<dbReference type="Proteomes" id="UP000803884">
    <property type="component" value="Unassembled WGS sequence"/>
</dbReference>
<evidence type="ECO:0000313" key="3">
    <source>
        <dbReference type="Proteomes" id="UP000803884"/>
    </source>
</evidence>
<dbReference type="RefSeq" id="XP_069233548.1">
    <property type="nucleotide sequence ID" value="XM_069369326.1"/>
</dbReference>
<dbReference type="InterPro" id="IPR013094">
    <property type="entry name" value="AB_hydrolase_3"/>
</dbReference>
<dbReference type="GO" id="GO:0019433">
    <property type="term" value="P:triglyceride catabolic process"/>
    <property type="evidence" value="ECO:0007669"/>
    <property type="project" value="TreeGrafter"/>
</dbReference>
<dbReference type="GO" id="GO:0004806">
    <property type="term" value="F:triacylglycerol lipase activity"/>
    <property type="evidence" value="ECO:0007669"/>
    <property type="project" value="TreeGrafter"/>
</dbReference>
<dbReference type="EMBL" id="JAAQHG020000002">
    <property type="protein sequence ID" value="KAL1590443.1"/>
    <property type="molecule type" value="Genomic_DNA"/>
</dbReference>
<proteinExistence type="predicted"/>
<organism evidence="2 3">
    <name type="scientific">Cladosporium halotolerans</name>
    <dbReference type="NCBI Taxonomy" id="1052096"/>
    <lineage>
        <taxon>Eukaryota</taxon>
        <taxon>Fungi</taxon>
        <taxon>Dikarya</taxon>
        <taxon>Ascomycota</taxon>
        <taxon>Pezizomycotina</taxon>
        <taxon>Dothideomycetes</taxon>
        <taxon>Dothideomycetidae</taxon>
        <taxon>Cladosporiales</taxon>
        <taxon>Cladosporiaceae</taxon>
        <taxon>Cladosporium</taxon>
    </lineage>
</organism>
<dbReference type="PANTHER" id="PTHR23025:SF3">
    <property type="entry name" value="HORMONE-SENSITIVE LIPASE"/>
    <property type="match status" value="1"/>
</dbReference>
<protein>
    <recommendedName>
        <fullName evidence="1">Alpha/beta hydrolase fold-3 domain-containing protein</fullName>
    </recommendedName>
</protein>
<dbReference type="GeneID" id="96002164"/>
<feature type="domain" description="Alpha/beta hydrolase fold-3" evidence="1">
    <location>
        <begin position="99"/>
        <end position="307"/>
    </location>
</feature>
<dbReference type="GO" id="GO:0005829">
    <property type="term" value="C:cytosol"/>
    <property type="evidence" value="ECO:0007669"/>
    <property type="project" value="TreeGrafter"/>
</dbReference>
<dbReference type="PANTHER" id="PTHR23025">
    <property type="entry name" value="TRIACYLGLYCEROL LIPASE"/>
    <property type="match status" value="1"/>
</dbReference>
<evidence type="ECO:0000313" key="2">
    <source>
        <dbReference type="EMBL" id="KAL1590443.1"/>
    </source>
</evidence>
<dbReference type="AlphaFoldDB" id="A0AB34L058"/>
<dbReference type="Gene3D" id="3.40.50.1820">
    <property type="entry name" value="alpha/beta hydrolase"/>
    <property type="match status" value="1"/>
</dbReference>
<evidence type="ECO:0000259" key="1">
    <source>
        <dbReference type="Pfam" id="PF07859"/>
    </source>
</evidence>
<dbReference type="InterPro" id="IPR029058">
    <property type="entry name" value="AB_hydrolase_fold"/>
</dbReference>
<comment type="caution">
    <text evidence="2">The sequence shown here is derived from an EMBL/GenBank/DDBJ whole genome shotgun (WGS) entry which is preliminary data.</text>
</comment>
<keyword evidence="3" id="KW-1185">Reference proteome</keyword>
<sequence length="334" mass="37113">MPLQSDLALDTSALDSNAISQKTNALNESLIELGRNGPRWWEVGPEKYRQMRWDGETPCPKPAVVDSGKNINLPSREADREVPCRVFTPDAGSPKAVFLHIHGGGWVLQSEHYQDLMLNWIAQNCQLTVVSVGYRLAPEDPYPAGNDDCEDIAAWLVDHAQKEYGAPLAFMGGDSAGGHLSVVTCFRLLKSRPQFEFKGLVLNFGCFDLAAFLPHVHHFDMPLILTRDIMDHYIAAYLPNRSEAERRDPDISPFFAHMKKLKCPPAIFTCGTLDPLLDDSVLMATKWTMSGAEAVLKLYPGAPHGFVFFPVGGTEETQKALDDIKMFIDGRLLN</sequence>
<accession>A0AB34L058</accession>
<dbReference type="SUPFAM" id="SSF53474">
    <property type="entry name" value="alpha/beta-Hydrolases"/>
    <property type="match status" value="1"/>
</dbReference>
<reference evidence="2 3" key="1">
    <citation type="journal article" date="2020" name="Microbiol. Resour. Announc.">
        <title>Draft Genome Sequence of a Cladosporium Species Isolated from the Mesophotic Ascidian Didemnum maculosum.</title>
        <authorList>
            <person name="Gioti A."/>
            <person name="Siaperas R."/>
            <person name="Nikolaivits E."/>
            <person name="Le Goff G."/>
            <person name="Ouazzani J."/>
            <person name="Kotoulas G."/>
            <person name="Topakas E."/>
        </authorList>
    </citation>
    <scope>NUCLEOTIDE SEQUENCE [LARGE SCALE GENOMIC DNA]</scope>
    <source>
        <strain evidence="2 3">TM138-S3</strain>
    </source>
</reference>
<dbReference type="Pfam" id="PF07859">
    <property type="entry name" value="Abhydrolase_3"/>
    <property type="match status" value="1"/>
</dbReference>
<name>A0AB34L058_9PEZI</name>